<dbReference type="PANTHER" id="PTHR31804">
    <property type="entry name" value="MEDIATOR OF RNA POLYMERASE II TRANSCRIPTION SUBUNIT 15"/>
    <property type="match status" value="1"/>
</dbReference>
<dbReference type="InterPro" id="IPR048385">
    <property type="entry name" value="Med15_central"/>
</dbReference>
<evidence type="ECO:0000313" key="5">
    <source>
        <dbReference type="EnsemblMetazoa" id="HelroP185989"/>
    </source>
</evidence>
<reference evidence="6" key="1">
    <citation type="submission" date="2012-12" db="EMBL/GenBank/DDBJ databases">
        <authorList>
            <person name="Hellsten U."/>
            <person name="Grimwood J."/>
            <person name="Chapman J.A."/>
            <person name="Shapiro H."/>
            <person name="Aerts A."/>
            <person name="Otillar R.P."/>
            <person name="Terry A.Y."/>
            <person name="Boore J.L."/>
            <person name="Simakov O."/>
            <person name="Marletaz F."/>
            <person name="Cho S.-J."/>
            <person name="Edsinger-Gonzales E."/>
            <person name="Havlak P."/>
            <person name="Kuo D.-H."/>
            <person name="Larsson T."/>
            <person name="Lv J."/>
            <person name="Arendt D."/>
            <person name="Savage R."/>
            <person name="Osoegawa K."/>
            <person name="de Jong P."/>
            <person name="Lindberg D.R."/>
            <person name="Seaver E.C."/>
            <person name="Weisblat D.A."/>
            <person name="Putnam N.H."/>
            <person name="Grigoriev I.V."/>
            <person name="Rokhsar D.S."/>
        </authorList>
    </citation>
    <scope>NUCLEOTIDE SEQUENCE</scope>
</reference>
<dbReference type="GO" id="GO:0070847">
    <property type="term" value="C:core mediator complex"/>
    <property type="evidence" value="ECO:0000318"/>
    <property type="project" value="GO_Central"/>
</dbReference>
<gene>
    <name evidence="5" type="primary">20210386</name>
    <name evidence="4" type="ORF">HELRODRAFT_185989</name>
</gene>
<feature type="domain" description="ARC105/Med15 mediator subunit C-terminal" evidence="3">
    <location>
        <begin position="450"/>
        <end position="558"/>
    </location>
</feature>
<keyword evidence="6" id="KW-1185">Reference proteome</keyword>
<dbReference type="HOGENOM" id="CLU_023921_0_0_1"/>
<feature type="region of interest" description="Disordered" evidence="1">
    <location>
        <begin position="204"/>
        <end position="274"/>
    </location>
</feature>
<reference evidence="4 6" key="2">
    <citation type="journal article" date="2013" name="Nature">
        <title>Insights into bilaterian evolution from three spiralian genomes.</title>
        <authorList>
            <person name="Simakov O."/>
            <person name="Marletaz F."/>
            <person name="Cho S.J."/>
            <person name="Edsinger-Gonzales E."/>
            <person name="Havlak P."/>
            <person name="Hellsten U."/>
            <person name="Kuo D.H."/>
            <person name="Larsson T."/>
            <person name="Lv J."/>
            <person name="Arendt D."/>
            <person name="Savage R."/>
            <person name="Osoegawa K."/>
            <person name="de Jong P."/>
            <person name="Grimwood J."/>
            <person name="Chapman J.A."/>
            <person name="Shapiro H."/>
            <person name="Aerts A."/>
            <person name="Otillar R.P."/>
            <person name="Terry A.Y."/>
            <person name="Boore J.L."/>
            <person name="Grigoriev I.V."/>
            <person name="Lindberg D.R."/>
            <person name="Seaver E.C."/>
            <person name="Weisblat D.A."/>
            <person name="Putnam N.H."/>
            <person name="Rokhsar D.S."/>
        </authorList>
    </citation>
    <scope>NUCLEOTIDE SEQUENCE</scope>
</reference>
<proteinExistence type="predicted"/>
<sequence length="583" mass="64745">MAESNIGSEVVSAETRQKIVEQFKLHISGATAVELENSIYARSSNHKDYMADVHASYKKLEAMKQLRPLQQQQGGTSTMSVPQNFVDPALHQQSLSDPINALQHLTKQGQSPLQSNQMVRPPGQVPAVLQPRYPTHPGAVPGGLGVRIVGQQVLKGDVLMGQQQQNRMPAVVQANQMMASDQFQGGIPGQFQSHMQSRMQQFNQQVAGSPGGGQAQQHLLPSPGSSMTVPSPSNLNAVNPSPSMQQQMMIGLSPSSRMSLPSPGSHLNTPASEEQEYLQKWEQLQKYLEPLKKMILKIDKDEDRKMDMNKMKNLLDILSDRSKRLPLSTLLKCESVLERQLNVPSSPSAAGHSGSAGGSSSSAEEPLAMGQELYDVLKANIKRPDFHDVLKKTFEGAVRLIPMPEHIEYKRTKSKLPKYSPAVRPLRKTAESYTSSDLILQRNVLGNDEINESIQNEVLYLDDRYLIQLDTMHITGSESILLSCTFDDLNLPKVPSLIIQVPSTYPNSFNPQVLYLENNLETSPFFDRLRANMLREVGRLGKKHSLTELLVLWERVIKMSITTNTSLEVTSEYPHLPESSISD</sequence>
<dbReference type="InParanoid" id="T1FNI9"/>
<feature type="compositionally biased region" description="Low complexity" evidence="1">
    <location>
        <begin position="344"/>
        <end position="363"/>
    </location>
</feature>
<evidence type="ECO:0000256" key="1">
    <source>
        <dbReference type="SAM" id="MobiDB-lite"/>
    </source>
</evidence>
<dbReference type="RefSeq" id="XP_009026614.1">
    <property type="nucleotide sequence ID" value="XM_009028366.1"/>
</dbReference>
<protein>
    <submittedName>
        <fullName evidence="4 5">Uncharacterized protein</fullName>
    </submittedName>
</protein>
<dbReference type="CTD" id="20210386"/>
<feature type="compositionally biased region" description="Polar residues" evidence="1">
    <location>
        <begin position="215"/>
        <end position="248"/>
    </location>
</feature>
<dbReference type="Pfam" id="PF21539">
    <property type="entry name" value="Med15_C"/>
    <property type="match status" value="1"/>
</dbReference>
<dbReference type="KEGG" id="hro:HELRODRAFT_185989"/>
<evidence type="ECO:0000313" key="6">
    <source>
        <dbReference type="Proteomes" id="UP000015101"/>
    </source>
</evidence>
<feature type="region of interest" description="Disordered" evidence="1">
    <location>
        <begin position="344"/>
        <end position="365"/>
    </location>
</feature>
<dbReference type="PANTHER" id="PTHR31804:SF3">
    <property type="entry name" value="MEDIATOR OF RNA POLYMERASE II TRANSCRIPTION SUBUNIT 15"/>
    <property type="match status" value="1"/>
</dbReference>
<organism evidence="5 6">
    <name type="scientific">Helobdella robusta</name>
    <name type="common">Californian leech</name>
    <dbReference type="NCBI Taxonomy" id="6412"/>
    <lineage>
        <taxon>Eukaryota</taxon>
        <taxon>Metazoa</taxon>
        <taxon>Spiralia</taxon>
        <taxon>Lophotrochozoa</taxon>
        <taxon>Annelida</taxon>
        <taxon>Clitellata</taxon>
        <taxon>Hirudinea</taxon>
        <taxon>Rhynchobdellida</taxon>
        <taxon>Glossiphoniidae</taxon>
        <taxon>Helobdella</taxon>
    </lineage>
</organism>
<dbReference type="InterPro" id="IPR048386">
    <property type="entry name" value="Med15_C"/>
</dbReference>
<dbReference type="OrthoDB" id="10055322at2759"/>
<evidence type="ECO:0000313" key="4">
    <source>
        <dbReference type="EMBL" id="ESN95198.1"/>
    </source>
</evidence>
<dbReference type="Pfam" id="PF21538">
    <property type="entry name" value="Med15_M"/>
    <property type="match status" value="1"/>
</dbReference>
<dbReference type="STRING" id="6412.T1FNI9"/>
<reference evidence="5" key="3">
    <citation type="submission" date="2015-06" db="UniProtKB">
        <authorList>
            <consortium name="EnsemblMetazoa"/>
        </authorList>
    </citation>
    <scope>IDENTIFICATION</scope>
</reference>
<name>T1FNI9_HELRO</name>
<dbReference type="GeneID" id="20210386"/>
<dbReference type="OMA" id="XAIETER"/>
<accession>T1FNI9</accession>
<dbReference type="EMBL" id="AMQM01006879">
    <property type="status" value="NOT_ANNOTATED_CDS"/>
    <property type="molecule type" value="Genomic_DNA"/>
</dbReference>
<dbReference type="eggNOG" id="KOG4274">
    <property type="taxonomic scope" value="Eukaryota"/>
</dbReference>
<dbReference type="AlphaFoldDB" id="T1FNI9"/>
<evidence type="ECO:0000259" key="2">
    <source>
        <dbReference type="Pfam" id="PF21538"/>
    </source>
</evidence>
<feature type="compositionally biased region" description="Low complexity" evidence="1">
    <location>
        <begin position="251"/>
        <end position="265"/>
    </location>
</feature>
<evidence type="ECO:0000259" key="3">
    <source>
        <dbReference type="Pfam" id="PF21539"/>
    </source>
</evidence>
<feature type="domain" description="ARC105/Med15 mediator subunit central" evidence="2">
    <location>
        <begin position="273"/>
        <end position="397"/>
    </location>
</feature>
<dbReference type="EMBL" id="KB097536">
    <property type="protein sequence ID" value="ESN95198.1"/>
    <property type="molecule type" value="Genomic_DNA"/>
</dbReference>
<dbReference type="Proteomes" id="UP000015101">
    <property type="component" value="Unassembled WGS sequence"/>
</dbReference>
<dbReference type="EnsemblMetazoa" id="HelroT185989">
    <property type="protein sequence ID" value="HelroP185989"/>
    <property type="gene ID" value="HelroG185989"/>
</dbReference>